<keyword evidence="2" id="KW-1185">Reference proteome</keyword>
<sequence length="100" mass="11845">MKDEHRKIMSAVSYYKTERTIDGNQQHYTKKQYDIYLYEDKILTGNRHFSLEHVNDVSYRPISDAGLLYLHTNQGVFAFEVDVDPAHFIKSYKKLKNSIK</sequence>
<dbReference type="Proteomes" id="UP000187367">
    <property type="component" value="Unassembled WGS sequence"/>
</dbReference>
<organism evidence="1 2">
    <name type="scientific">Bacillus swezeyi</name>
    <dbReference type="NCBI Taxonomy" id="1925020"/>
    <lineage>
        <taxon>Bacteria</taxon>
        <taxon>Bacillati</taxon>
        <taxon>Bacillota</taxon>
        <taxon>Bacilli</taxon>
        <taxon>Bacillales</taxon>
        <taxon>Bacillaceae</taxon>
        <taxon>Bacillus</taxon>
    </lineage>
</organism>
<dbReference type="EMBL" id="MTJL01000026">
    <property type="protein sequence ID" value="OMI04553.1"/>
    <property type="molecule type" value="Genomic_DNA"/>
</dbReference>
<accession>A0A1R1RZR1</accession>
<evidence type="ECO:0000313" key="1">
    <source>
        <dbReference type="EMBL" id="OMI04553.1"/>
    </source>
</evidence>
<accession>A0A1R1QIS6</accession>
<dbReference type="OrthoDB" id="2691759at2"/>
<gene>
    <name evidence="1" type="ORF">BW143_13970</name>
</gene>
<name>A0A1R1RZR1_9BACI</name>
<dbReference type="RefSeq" id="WP_076760687.1">
    <property type="nucleotide sequence ID" value="NZ_JARMDZ010000015.1"/>
</dbReference>
<comment type="caution">
    <text evidence="1">The sequence shown here is derived from an EMBL/GenBank/DDBJ whole genome shotgun (WGS) entry which is preliminary data.</text>
</comment>
<protein>
    <recommendedName>
        <fullName evidence="3">Bacterial Pleckstrin homology domain-containing protein</fullName>
    </recommendedName>
</protein>
<dbReference type="AlphaFoldDB" id="A0A1R1RZR1"/>
<proteinExistence type="predicted"/>
<reference evidence="1 2" key="1">
    <citation type="submission" date="2017-01" db="EMBL/GenBank/DDBJ databases">
        <title>Bacillus phylogenomics.</title>
        <authorList>
            <person name="Dunlap C."/>
        </authorList>
    </citation>
    <scope>NUCLEOTIDE SEQUENCE [LARGE SCALE GENOMIC DNA]</scope>
    <source>
        <strain evidence="1 2">NRRL B-41282</strain>
    </source>
</reference>
<evidence type="ECO:0000313" key="2">
    <source>
        <dbReference type="Proteomes" id="UP000187367"/>
    </source>
</evidence>
<evidence type="ECO:0008006" key="3">
    <source>
        <dbReference type="Google" id="ProtNLM"/>
    </source>
</evidence>